<dbReference type="AlphaFoldDB" id="A0AB38UP40"/>
<reference evidence="1 2" key="1">
    <citation type="submission" date="2018-09" db="EMBL/GenBank/DDBJ databases">
        <authorList>
            <person name="Tagini F."/>
        </authorList>
    </citation>
    <scope>NUCLEOTIDE SEQUENCE [LARGE SCALE GENOMIC DNA]</scope>
    <source>
        <strain evidence="1 2">MK42</strain>
    </source>
</reference>
<dbReference type="Proteomes" id="UP000279331">
    <property type="component" value="Unassembled WGS sequence"/>
</dbReference>
<dbReference type="EMBL" id="UPHL01000027">
    <property type="protein sequence ID" value="VAZ82323.1"/>
    <property type="molecule type" value="Genomic_DNA"/>
</dbReference>
<protein>
    <submittedName>
        <fullName evidence="1">Uncharacterized protein</fullName>
    </submittedName>
</protein>
<evidence type="ECO:0000313" key="2">
    <source>
        <dbReference type="Proteomes" id="UP000279331"/>
    </source>
</evidence>
<accession>A0AB38UP40</accession>
<evidence type="ECO:0000313" key="1">
    <source>
        <dbReference type="EMBL" id="VAZ82323.1"/>
    </source>
</evidence>
<sequence>MSTTIGPEPTLSIEPLLYLALEGGGHPGVGLPASTVESLEVVGEGKGDAVMAGCFVGAAAVLRVGFEGLDGGELVGEGAAEFGRGDVVVAGFARAGIWAGANGLGGAQ</sequence>
<organism evidence="1 2">
    <name type="scientific">Mycobacterium persicum</name>
    <dbReference type="NCBI Taxonomy" id="1487726"/>
    <lineage>
        <taxon>Bacteria</taxon>
        <taxon>Bacillati</taxon>
        <taxon>Actinomycetota</taxon>
        <taxon>Actinomycetes</taxon>
        <taxon>Mycobacteriales</taxon>
        <taxon>Mycobacteriaceae</taxon>
        <taxon>Mycobacterium</taxon>
    </lineage>
</organism>
<proteinExistence type="predicted"/>
<comment type="caution">
    <text evidence="1">The sequence shown here is derived from an EMBL/GenBank/DDBJ whole genome shotgun (WGS) entry which is preliminary data.</text>
</comment>
<gene>
    <name evidence="1" type="ORF">LAUMK42_01130</name>
</gene>
<name>A0AB38UP40_9MYCO</name>